<evidence type="ECO:0000313" key="6">
    <source>
        <dbReference type="EMBL" id="WGK94567.1"/>
    </source>
</evidence>
<feature type="transmembrane region" description="Helical" evidence="5">
    <location>
        <begin position="57"/>
        <end position="79"/>
    </location>
</feature>
<proteinExistence type="predicted"/>
<reference evidence="6 7" key="1">
    <citation type="submission" date="2022-02" db="EMBL/GenBank/DDBJ databases">
        <authorList>
            <person name="Cha I.-T."/>
            <person name="Lee K.-E."/>
            <person name="Park S.-J."/>
        </authorList>
    </citation>
    <scope>NUCLEOTIDE SEQUENCE [LARGE SCALE GENOMIC DNA]</scope>
    <source>
        <strain evidence="6 7">K3R-10</strain>
    </source>
</reference>
<dbReference type="Pfam" id="PF09685">
    <property type="entry name" value="MamF_MmsF"/>
    <property type="match status" value="1"/>
</dbReference>
<dbReference type="RefSeq" id="WP_264532705.1">
    <property type="nucleotide sequence ID" value="NZ_CP092332.1"/>
</dbReference>
<keyword evidence="7" id="KW-1185">Reference proteome</keyword>
<evidence type="ECO:0000256" key="3">
    <source>
        <dbReference type="ARBA" id="ARBA00022989"/>
    </source>
</evidence>
<comment type="subcellular location">
    <subcellularLocation>
        <location evidence="1">Membrane</location>
        <topology evidence="1">Multi-pass membrane protein</topology>
    </subcellularLocation>
</comment>
<reference evidence="6 7" key="2">
    <citation type="submission" date="2023-06" db="EMBL/GenBank/DDBJ databases">
        <title>Complete Genome Sequence of Flavobacterium keumense K3R-10.</title>
        <authorList>
            <person name="Jeong H."/>
            <person name="Jhang S.Y."/>
            <person name="Kim J.N."/>
        </authorList>
    </citation>
    <scope>NUCLEOTIDE SEQUENCE [LARGE SCALE GENOMIC DNA]</scope>
    <source>
        <strain evidence="6 7">K3R-10</strain>
    </source>
</reference>
<organism evidence="6 7">
    <name type="scientific">Flavobacterium keumense</name>
    <dbReference type="NCBI Taxonomy" id="1306518"/>
    <lineage>
        <taxon>Bacteria</taxon>
        <taxon>Pseudomonadati</taxon>
        <taxon>Bacteroidota</taxon>
        <taxon>Flavobacteriia</taxon>
        <taxon>Flavobacteriales</taxon>
        <taxon>Flavobacteriaceae</taxon>
        <taxon>Flavobacterium</taxon>
    </lineage>
</organism>
<keyword evidence="4 5" id="KW-0472">Membrane</keyword>
<protein>
    <submittedName>
        <fullName evidence="6">DUF4870 domain-containing protein</fullName>
    </submittedName>
</protein>
<feature type="transmembrane region" description="Helical" evidence="5">
    <location>
        <begin position="106"/>
        <end position="129"/>
    </location>
</feature>
<evidence type="ECO:0000256" key="1">
    <source>
        <dbReference type="ARBA" id="ARBA00004141"/>
    </source>
</evidence>
<evidence type="ECO:0000256" key="2">
    <source>
        <dbReference type="ARBA" id="ARBA00022692"/>
    </source>
</evidence>
<evidence type="ECO:0000256" key="4">
    <source>
        <dbReference type="ARBA" id="ARBA00023136"/>
    </source>
</evidence>
<keyword evidence="3 5" id="KW-1133">Transmembrane helix</keyword>
<feature type="transmembrane region" description="Helical" evidence="5">
    <location>
        <begin position="12"/>
        <end position="36"/>
    </location>
</feature>
<evidence type="ECO:0000313" key="7">
    <source>
        <dbReference type="Proteomes" id="UP001232117"/>
    </source>
</evidence>
<gene>
    <name evidence="6" type="ORF">MG292_10865</name>
</gene>
<sequence>MLTNSEKNWAALTHLSALSQYCFPLGNFVLPIIIWSSKKDQSDFIDANGKQSLNFQLSVLLYSLILGAIIVPVFLIVFLQHLPLSELIQYRNFRIEHINFGESTGLISTGFIAIFFLVCLKIVEFFLIIQASVKTANGESYSYPLTIKFMK</sequence>
<evidence type="ECO:0000256" key="5">
    <source>
        <dbReference type="SAM" id="Phobius"/>
    </source>
</evidence>
<accession>A0ABY8N4V0</accession>
<dbReference type="InterPro" id="IPR019109">
    <property type="entry name" value="MamF_MmsF"/>
</dbReference>
<keyword evidence="2 5" id="KW-0812">Transmembrane</keyword>
<dbReference type="EMBL" id="CP092332">
    <property type="protein sequence ID" value="WGK94567.1"/>
    <property type="molecule type" value="Genomic_DNA"/>
</dbReference>
<name>A0ABY8N4V0_9FLAO</name>
<dbReference type="Proteomes" id="UP001232117">
    <property type="component" value="Chromosome"/>
</dbReference>